<dbReference type="EMBL" id="RWJN01000267">
    <property type="protein sequence ID" value="TCD63912.1"/>
    <property type="molecule type" value="Genomic_DNA"/>
</dbReference>
<dbReference type="PANTHER" id="PTHR37283:SF1">
    <property type="entry name" value="PH DOMAIN-CONTAINING PROTEIN YHR131C"/>
    <property type="match status" value="1"/>
</dbReference>
<feature type="region of interest" description="Disordered" evidence="1">
    <location>
        <begin position="693"/>
        <end position="890"/>
    </location>
</feature>
<dbReference type="STRING" id="92696.A0A4R0R8V6"/>
<accession>A0A4R0R8V6</accession>
<feature type="compositionally biased region" description="Pro residues" evidence="1">
    <location>
        <begin position="158"/>
        <end position="168"/>
    </location>
</feature>
<evidence type="ECO:0000313" key="2">
    <source>
        <dbReference type="EMBL" id="TCD63912.1"/>
    </source>
</evidence>
<organism evidence="2 3">
    <name type="scientific">Steccherinum ochraceum</name>
    <dbReference type="NCBI Taxonomy" id="92696"/>
    <lineage>
        <taxon>Eukaryota</taxon>
        <taxon>Fungi</taxon>
        <taxon>Dikarya</taxon>
        <taxon>Basidiomycota</taxon>
        <taxon>Agaricomycotina</taxon>
        <taxon>Agaricomycetes</taxon>
        <taxon>Polyporales</taxon>
        <taxon>Steccherinaceae</taxon>
        <taxon>Steccherinum</taxon>
    </lineage>
</organism>
<dbReference type="PANTHER" id="PTHR37283">
    <property type="entry name" value="PH DOMAIN-CONTAINING PROTEIN YHR131C"/>
    <property type="match status" value="1"/>
</dbReference>
<evidence type="ECO:0000313" key="3">
    <source>
        <dbReference type="Proteomes" id="UP000292702"/>
    </source>
</evidence>
<feature type="compositionally biased region" description="Polar residues" evidence="1">
    <location>
        <begin position="986"/>
        <end position="1009"/>
    </location>
</feature>
<feature type="compositionally biased region" description="Low complexity" evidence="1">
    <location>
        <begin position="196"/>
        <end position="224"/>
    </location>
</feature>
<dbReference type="InterPro" id="IPR011993">
    <property type="entry name" value="PH-like_dom_sf"/>
</dbReference>
<feature type="compositionally biased region" description="Low complexity" evidence="1">
    <location>
        <begin position="830"/>
        <end position="865"/>
    </location>
</feature>
<dbReference type="SUPFAM" id="SSF50729">
    <property type="entry name" value="PH domain-like"/>
    <property type="match status" value="1"/>
</dbReference>
<dbReference type="AlphaFoldDB" id="A0A4R0R8V6"/>
<dbReference type="Proteomes" id="UP000292702">
    <property type="component" value="Unassembled WGS sequence"/>
</dbReference>
<reference evidence="2 3" key="1">
    <citation type="submission" date="2018-11" db="EMBL/GenBank/DDBJ databases">
        <title>Genome assembly of Steccherinum ochraceum LE-BIN_3174, the white-rot fungus of the Steccherinaceae family (The Residual Polyporoid clade, Polyporales, Basidiomycota).</title>
        <authorList>
            <person name="Fedorova T.V."/>
            <person name="Glazunova O.A."/>
            <person name="Landesman E.O."/>
            <person name="Moiseenko K.V."/>
            <person name="Psurtseva N.V."/>
            <person name="Savinova O.S."/>
            <person name="Shakhova N.V."/>
            <person name="Tyazhelova T.V."/>
            <person name="Vasina D.V."/>
        </authorList>
    </citation>
    <scope>NUCLEOTIDE SEQUENCE [LARGE SCALE GENOMIC DNA]</scope>
    <source>
        <strain evidence="2 3">LE-BIN_3174</strain>
    </source>
</reference>
<evidence type="ECO:0000256" key="1">
    <source>
        <dbReference type="SAM" id="MobiDB-lite"/>
    </source>
</evidence>
<keyword evidence="3" id="KW-1185">Reference proteome</keyword>
<protein>
    <recommendedName>
        <fullName evidence="4">PH domain-containing protein</fullName>
    </recommendedName>
</protein>
<feature type="compositionally biased region" description="Basic and acidic residues" evidence="1">
    <location>
        <begin position="75"/>
        <end position="86"/>
    </location>
</feature>
<feature type="compositionally biased region" description="Acidic residues" evidence="1">
    <location>
        <begin position="314"/>
        <end position="335"/>
    </location>
</feature>
<feature type="compositionally biased region" description="Polar residues" evidence="1">
    <location>
        <begin position="866"/>
        <end position="890"/>
    </location>
</feature>
<feature type="compositionally biased region" description="Low complexity" evidence="1">
    <location>
        <begin position="563"/>
        <end position="579"/>
    </location>
</feature>
<feature type="compositionally biased region" description="Basic and acidic residues" evidence="1">
    <location>
        <begin position="186"/>
        <end position="195"/>
    </location>
</feature>
<feature type="compositionally biased region" description="Basic and acidic residues" evidence="1">
    <location>
        <begin position="541"/>
        <end position="551"/>
    </location>
</feature>
<feature type="compositionally biased region" description="Polar residues" evidence="1">
    <location>
        <begin position="382"/>
        <end position="401"/>
    </location>
</feature>
<dbReference type="Gene3D" id="2.30.29.30">
    <property type="entry name" value="Pleckstrin-homology domain (PH domain)/Phosphotyrosine-binding domain (PTB)"/>
    <property type="match status" value="2"/>
</dbReference>
<feature type="compositionally biased region" description="Polar residues" evidence="1">
    <location>
        <begin position="87"/>
        <end position="122"/>
    </location>
</feature>
<feature type="region of interest" description="Disordered" evidence="1">
    <location>
        <begin position="539"/>
        <end position="595"/>
    </location>
</feature>
<sequence>MGGVVAVIFRGALPHLTNFLKKVSHLKGGRKKSTSDVSGSSTQDAAAFAVRSMGLGRKSFGYSQPILGVHTNEMPNRRRMSEHDSSSEGGSTGSPRSSNVAHRTSLSRTAVVSPNSSSGSTYTNAGPSPNTNTPSPLTTFTRTQPAPDGLPSSSDEPPWLPTPPPGDPPAAARATSPSAKPNPFDPSRDLLHEPPSRMSSLPSRSGARPPSPSLTRSTSPSATPQMRFARPSDLSREQSLHIRLASLPPPMMARYTAQGSARLTPSLIPRQPPMPILNLPTLPPPTPVLDPPAPRRAPLRSIPALPLTGPRDDENPDMDDEGSCSSEDEEMDDEYMMTRDDMSEEDDGEDSPLPMAPIMSRRRDRDTLPRVDITPFDVPFSFPSTSPAVNANTEPTASGSTQQQQGSRRPASQYWTPSAEVLRTPQLNGQSGPVDYFSSKIRQSDTGIEEVTRTPRPADYTPAVPLVAVSSRVLSPIATSGTSGPGMIPRIVPMPPTPISPALSHRTPRFGAATPAAGADIGRPSLYHHGSRSMVDLISVQKEKEKEEKRSSRVLRPTTGDGPSASGPATTSLTPAPTLRRQRSLPTYRPASLPPPYPEFFHGQLLIIQPREEEGREVLPSYTNDIYLCAMMPRKLEFTAPGVQAKERKWRRVVVELDGTVMRVYRCHGAGSGGKGGKVGEWWERTVGVGDWSSGQAANASTLTGGGVRAAAASGQRERRPAGSSAAETAEPERRRKGEEEEPAEQAIGANARGHHATASKSKLSLVSNLLRPHRSSQESSSSSRLAVPSSASPTRSRMSFDSPRDTERSPSAIGFGRRSVDVLQRSGARSPTSDTGPSRSTSPTTRTTGTSSSSFSTPPTSARSVRSQSRGPSGSHTSTKSSVTAESVQSAMTMVPDSKDMIRDYTLQHAESGLASDYLKRRNVIRVRMEGEQFLLQARDVSGVIEWIENIQAATNISLDLDERPMPKGPMFPRRRRRRARRTDGTPNTNAQSQQADSSRAGASTSGS</sequence>
<name>A0A4R0R8V6_9APHY</name>
<comment type="caution">
    <text evidence="2">The sequence shown here is derived from an EMBL/GenBank/DDBJ whole genome shotgun (WGS) entry which is preliminary data.</text>
</comment>
<feature type="compositionally biased region" description="Polar residues" evidence="1">
    <location>
        <begin position="693"/>
        <end position="703"/>
    </location>
</feature>
<feature type="compositionally biased region" description="Low complexity" evidence="1">
    <location>
        <begin position="169"/>
        <end position="181"/>
    </location>
</feature>
<feature type="region of interest" description="Disordered" evidence="1">
    <location>
        <begin position="962"/>
        <end position="1009"/>
    </location>
</feature>
<feature type="compositionally biased region" description="Low complexity" evidence="1">
    <location>
        <begin position="123"/>
        <end position="143"/>
    </location>
</feature>
<feature type="region of interest" description="Disordered" evidence="1">
    <location>
        <begin position="60"/>
        <end position="415"/>
    </location>
</feature>
<proteinExistence type="predicted"/>
<gene>
    <name evidence="2" type="ORF">EIP91_004791</name>
</gene>
<feature type="compositionally biased region" description="Pro residues" evidence="1">
    <location>
        <begin position="270"/>
        <end position="295"/>
    </location>
</feature>
<evidence type="ECO:0008006" key="4">
    <source>
        <dbReference type="Google" id="ProtNLM"/>
    </source>
</evidence>
<dbReference type="OrthoDB" id="5865767at2759"/>
<feature type="compositionally biased region" description="Low complexity" evidence="1">
    <location>
        <begin position="760"/>
        <end position="771"/>
    </location>
</feature>
<feature type="compositionally biased region" description="Low complexity" evidence="1">
    <location>
        <begin position="778"/>
        <end position="794"/>
    </location>
</feature>